<protein>
    <submittedName>
        <fullName evidence="1">Uncharacterized protein</fullName>
    </submittedName>
</protein>
<keyword evidence="2" id="KW-1185">Reference proteome</keyword>
<name>A0A220U521_9BACI</name>
<dbReference type="Proteomes" id="UP000198312">
    <property type="component" value="Chromosome"/>
</dbReference>
<evidence type="ECO:0000313" key="2">
    <source>
        <dbReference type="Proteomes" id="UP000198312"/>
    </source>
</evidence>
<dbReference type="KEGG" id="vil:CFK37_14360"/>
<sequence>MQVFLHFKILQDTRKNHFSTNTIFLCLKLSKVSEKARKSKENKDIFKKNKVFLFLGRLYGIDVEIIAWDKS</sequence>
<evidence type="ECO:0000313" key="1">
    <source>
        <dbReference type="EMBL" id="ASK63248.1"/>
    </source>
</evidence>
<dbReference type="EMBL" id="CP022315">
    <property type="protein sequence ID" value="ASK63248.1"/>
    <property type="molecule type" value="Genomic_DNA"/>
</dbReference>
<organism evidence="1 2">
    <name type="scientific">Virgibacillus phasianinus</name>
    <dbReference type="NCBI Taxonomy" id="2017483"/>
    <lineage>
        <taxon>Bacteria</taxon>
        <taxon>Bacillati</taxon>
        <taxon>Bacillota</taxon>
        <taxon>Bacilli</taxon>
        <taxon>Bacillales</taxon>
        <taxon>Bacillaceae</taxon>
        <taxon>Virgibacillus</taxon>
    </lineage>
</organism>
<gene>
    <name evidence="1" type="ORF">CFK37_14360</name>
</gene>
<accession>A0A220U521</accession>
<reference evidence="1 2" key="1">
    <citation type="submission" date="2017-07" db="EMBL/GenBank/DDBJ databases">
        <title>Virgibacillus sp. LM2416.</title>
        <authorList>
            <person name="Tak E.J."/>
            <person name="Bae J.-W."/>
        </authorList>
    </citation>
    <scope>NUCLEOTIDE SEQUENCE [LARGE SCALE GENOMIC DNA]</scope>
    <source>
        <strain evidence="1 2">LM2416</strain>
    </source>
</reference>
<proteinExistence type="predicted"/>
<dbReference type="AlphaFoldDB" id="A0A220U521"/>